<proteinExistence type="predicted"/>
<gene>
    <name evidence="4" type="ORF">KSP39_PZI010092</name>
</gene>
<feature type="compositionally biased region" description="Basic and acidic residues" evidence="2">
    <location>
        <begin position="92"/>
        <end position="101"/>
    </location>
</feature>
<keyword evidence="1" id="KW-0862">Zinc</keyword>
<evidence type="ECO:0000256" key="2">
    <source>
        <dbReference type="SAM" id="MobiDB-lite"/>
    </source>
</evidence>
<evidence type="ECO:0000313" key="4">
    <source>
        <dbReference type="EMBL" id="KAK8941356.1"/>
    </source>
</evidence>
<dbReference type="PANTHER" id="PTHR46978">
    <property type="entry name" value="ZINC KNUCKLE (CCHC-TYPE) FAMILY PROTEIN"/>
    <property type="match status" value="1"/>
</dbReference>
<dbReference type="GO" id="GO:0008270">
    <property type="term" value="F:zinc ion binding"/>
    <property type="evidence" value="ECO:0007669"/>
    <property type="project" value="UniProtKB-KW"/>
</dbReference>
<comment type="caution">
    <text evidence="4">The sequence shown here is derived from an EMBL/GenBank/DDBJ whole genome shotgun (WGS) entry which is preliminary data.</text>
</comment>
<evidence type="ECO:0000313" key="5">
    <source>
        <dbReference type="Proteomes" id="UP001418222"/>
    </source>
</evidence>
<feature type="compositionally biased region" description="Basic and acidic residues" evidence="2">
    <location>
        <begin position="359"/>
        <end position="375"/>
    </location>
</feature>
<dbReference type="InterPro" id="IPR001878">
    <property type="entry name" value="Znf_CCHC"/>
</dbReference>
<accession>A0AAP0G7A3</accession>
<feature type="region of interest" description="Disordered" evidence="2">
    <location>
        <begin position="349"/>
        <end position="430"/>
    </location>
</feature>
<name>A0AAP0G7A3_9ASPA</name>
<feature type="domain" description="CCHC-type" evidence="3">
    <location>
        <begin position="308"/>
        <end position="321"/>
    </location>
</feature>
<dbReference type="EMBL" id="JBBWWQ010000008">
    <property type="protein sequence ID" value="KAK8941356.1"/>
    <property type="molecule type" value="Genomic_DNA"/>
</dbReference>
<dbReference type="SMART" id="SM00343">
    <property type="entry name" value="ZnF_C2HC"/>
    <property type="match status" value="6"/>
</dbReference>
<reference evidence="4 5" key="1">
    <citation type="journal article" date="2022" name="Nat. Plants">
        <title>Genomes of leafy and leafless Platanthera orchids illuminate the evolution of mycoheterotrophy.</title>
        <authorList>
            <person name="Li M.H."/>
            <person name="Liu K.W."/>
            <person name="Li Z."/>
            <person name="Lu H.C."/>
            <person name="Ye Q.L."/>
            <person name="Zhang D."/>
            <person name="Wang J.Y."/>
            <person name="Li Y.F."/>
            <person name="Zhong Z.M."/>
            <person name="Liu X."/>
            <person name="Yu X."/>
            <person name="Liu D.K."/>
            <person name="Tu X.D."/>
            <person name="Liu B."/>
            <person name="Hao Y."/>
            <person name="Liao X.Y."/>
            <person name="Jiang Y.T."/>
            <person name="Sun W.H."/>
            <person name="Chen J."/>
            <person name="Chen Y.Q."/>
            <person name="Ai Y."/>
            <person name="Zhai J.W."/>
            <person name="Wu S.S."/>
            <person name="Zhou Z."/>
            <person name="Hsiao Y.Y."/>
            <person name="Wu W.L."/>
            <person name="Chen Y.Y."/>
            <person name="Lin Y.F."/>
            <person name="Hsu J.L."/>
            <person name="Li C.Y."/>
            <person name="Wang Z.W."/>
            <person name="Zhao X."/>
            <person name="Zhong W.Y."/>
            <person name="Ma X.K."/>
            <person name="Ma L."/>
            <person name="Huang J."/>
            <person name="Chen G.Z."/>
            <person name="Huang M.Z."/>
            <person name="Huang L."/>
            <person name="Peng D.H."/>
            <person name="Luo Y.B."/>
            <person name="Zou S.Q."/>
            <person name="Chen S.P."/>
            <person name="Lan S."/>
            <person name="Tsai W.C."/>
            <person name="Van de Peer Y."/>
            <person name="Liu Z.J."/>
        </authorList>
    </citation>
    <scope>NUCLEOTIDE SEQUENCE [LARGE SCALE GENOMIC DNA]</scope>
    <source>
        <strain evidence="4">Lor287</strain>
    </source>
</reference>
<feature type="domain" description="CCHC-type" evidence="3">
    <location>
        <begin position="174"/>
        <end position="189"/>
    </location>
</feature>
<feature type="compositionally biased region" description="Basic residues" evidence="2">
    <location>
        <begin position="102"/>
        <end position="113"/>
    </location>
</feature>
<feature type="region of interest" description="Disordered" evidence="2">
    <location>
        <begin position="82"/>
        <end position="134"/>
    </location>
</feature>
<dbReference type="SUPFAM" id="SSF57756">
    <property type="entry name" value="Retrovirus zinc finger-like domains"/>
    <property type="match status" value="3"/>
</dbReference>
<feature type="domain" description="CCHC-type" evidence="3">
    <location>
        <begin position="230"/>
        <end position="244"/>
    </location>
</feature>
<dbReference type="PROSITE" id="PS50158">
    <property type="entry name" value="ZF_CCHC"/>
    <property type="match status" value="5"/>
</dbReference>
<feature type="domain" description="CCHC-type" evidence="3">
    <location>
        <begin position="337"/>
        <end position="352"/>
    </location>
</feature>
<keyword evidence="5" id="KW-1185">Reference proteome</keyword>
<feature type="region of interest" description="Disordered" evidence="2">
    <location>
        <begin position="471"/>
        <end position="504"/>
    </location>
</feature>
<feature type="region of interest" description="Disordered" evidence="2">
    <location>
        <begin position="1"/>
        <end position="33"/>
    </location>
</feature>
<dbReference type="InterPro" id="IPR036875">
    <property type="entry name" value="Znf_CCHC_sf"/>
</dbReference>
<sequence>MGRLGRSREEASHSDREDAAGVEVISISSDDEEANEDLTLEIVNKSRLRELKRKRAEDKVRSRSFFEGLSASSAGEIVSVPSGKSAGAMEGDAAHAEEEVKKKRKKRLKKKKSKEVEEEAITEQPEAPAVEVDSAGTGDSVIEVVDEASNNLVLRKLLRGPRYFDSVHGSWESCYNCGEEGHVAANCKEERRQRPCFVCGTFGHTAKHCMQVIFFRVGHTAKHCMQGQDCFICRRKGHQAKDCPHKHENNSQEPVICLRCGYFGHDMASCRNNYATGDIKEIQCYICKKYGHLCCVDYSDDGPNQISCYNCAEPGHAGQGCAKQRGENNTSTPSTLCYRCGEEGHFARGCTKHPKSSNRKRESSTPSKIKKDSKVSKSFCKRNGEPLTSVSRSKDKKDKGSKVSKSLPKNFGRMHRKGSPYFDRSTKPVKSKVKGGWIVDDMVNPPKRTHIANDWSSPYTPLGRCNQNYSSPSAGGYSCPRTPSRRTYNVHPASSGGRYSSPYTPHQRYNYYPETPNSRGFTGAHHHGFSASRFGNSYEYYR</sequence>
<evidence type="ECO:0000256" key="1">
    <source>
        <dbReference type="PROSITE-ProRule" id="PRU00047"/>
    </source>
</evidence>
<feature type="compositionally biased region" description="Basic and acidic residues" evidence="2">
    <location>
        <begin position="1"/>
        <end position="19"/>
    </location>
</feature>
<evidence type="ECO:0000259" key="3">
    <source>
        <dbReference type="PROSITE" id="PS50158"/>
    </source>
</evidence>
<dbReference type="AlphaFoldDB" id="A0AAP0G7A3"/>
<dbReference type="Proteomes" id="UP001418222">
    <property type="component" value="Unassembled WGS sequence"/>
</dbReference>
<organism evidence="4 5">
    <name type="scientific">Platanthera zijinensis</name>
    <dbReference type="NCBI Taxonomy" id="2320716"/>
    <lineage>
        <taxon>Eukaryota</taxon>
        <taxon>Viridiplantae</taxon>
        <taxon>Streptophyta</taxon>
        <taxon>Embryophyta</taxon>
        <taxon>Tracheophyta</taxon>
        <taxon>Spermatophyta</taxon>
        <taxon>Magnoliopsida</taxon>
        <taxon>Liliopsida</taxon>
        <taxon>Asparagales</taxon>
        <taxon>Orchidaceae</taxon>
        <taxon>Orchidoideae</taxon>
        <taxon>Orchideae</taxon>
        <taxon>Orchidinae</taxon>
        <taxon>Platanthera</taxon>
    </lineage>
</organism>
<keyword evidence="1" id="KW-0479">Metal-binding</keyword>
<dbReference type="Gene3D" id="4.10.60.10">
    <property type="entry name" value="Zinc finger, CCHC-type"/>
    <property type="match status" value="3"/>
</dbReference>
<dbReference type="PANTHER" id="PTHR46978:SF1">
    <property type="entry name" value="ZINC KNUCKLE (CCHC-TYPE) FAMILY PROTEIN"/>
    <property type="match status" value="1"/>
</dbReference>
<feature type="compositionally biased region" description="Basic and acidic residues" evidence="2">
    <location>
        <begin position="392"/>
        <end position="401"/>
    </location>
</feature>
<feature type="domain" description="CCHC-type" evidence="3">
    <location>
        <begin position="196"/>
        <end position="209"/>
    </location>
</feature>
<protein>
    <recommendedName>
        <fullName evidence="3">CCHC-type domain-containing protein</fullName>
    </recommendedName>
</protein>
<keyword evidence="1" id="KW-0863">Zinc-finger</keyword>
<dbReference type="Pfam" id="PF00098">
    <property type="entry name" value="zf-CCHC"/>
    <property type="match status" value="3"/>
</dbReference>
<dbReference type="GO" id="GO:0003676">
    <property type="term" value="F:nucleic acid binding"/>
    <property type="evidence" value="ECO:0007669"/>
    <property type="project" value="InterPro"/>
</dbReference>